<dbReference type="CDD" id="cd04458">
    <property type="entry name" value="CSP_CDS"/>
    <property type="match status" value="1"/>
</dbReference>
<dbReference type="InterPro" id="IPR050181">
    <property type="entry name" value="Cold_shock_domain"/>
</dbReference>
<dbReference type="GO" id="GO:0003676">
    <property type="term" value="F:nucleic acid binding"/>
    <property type="evidence" value="ECO:0007669"/>
    <property type="project" value="InterPro"/>
</dbReference>
<dbReference type="InterPro" id="IPR002059">
    <property type="entry name" value="CSP_DNA-bd"/>
</dbReference>
<dbReference type="InterPro" id="IPR019844">
    <property type="entry name" value="CSD_CS"/>
</dbReference>
<evidence type="ECO:0000313" key="5">
    <source>
        <dbReference type="EMBL" id="MDQ0909079.1"/>
    </source>
</evidence>
<dbReference type="PROSITE" id="PS51857">
    <property type="entry name" value="CSD_2"/>
    <property type="match status" value="1"/>
</dbReference>
<accession>A0AAW8FGD3</accession>
<comment type="subcellular location">
    <subcellularLocation>
        <location evidence="1 3">Cytoplasm</location>
    </subcellularLocation>
</comment>
<dbReference type="Gene3D" id="6.20.370.130">
    <property type="match status" value="1"/>
</dbReference>
<evidence type="ECO:0000256" key="2">
    <source>
        <dbReference type="ARBA" id="ARBA00022490"/>
    </source>
</evidence>
<dbReference type="EMBL" id="JAUSZV010000005">
    <property type="protein sequence ID" value="MDQ0909079.1"/>
    <property type="molecule type" value="Genomic_DNA"/>
</dbReference>
<proteinExistence type="predicted"/>
<feature type="domain" description="CSD" evidence="4">
    <location>
        <begin position="36"/>
        <end position="101"/>
    </location>
</feature>
<dbReference type="AlphaFoldDB" id="A0AAW8FGD3"/>
<dbReference type="InterPro" id="IPR012340">
    <property type="entry name" value="NA-bd_OB-fold"/>
</dbReference>
<dbReference type="FunFam" id="2.40.50.140:FF:000006">
    <property type="entry name" value="Cold shock protein CspC"/>
    <property type="match status" value="1"/>
</dbReference>
<dbReference type="SMART" id="SM00357">
    <property type="entry name" value="CSP"/>
    <property type="match status" value="1"/>
</dbReference>
<dbReference type="Pfam" id="PF00313">
    <property type="entry name" value="CSD"/>
    <property type="match status" value="1"/>
</dbReference>
<reference evidence="5" key="1">
    <citation type="submission" date="2023-07" db="EMBL/GenBank/DDBJ databases">
        <title>Comparative genomics of wheat-associated soil bacteria to identify genetic determinants of phenazine resistance.</title>
        <authorList>
            <person name="Mouncey N."/>
        </authorList>
    </citation>
    <scope>NUCLEOTIDE SEQUENCE</scope>
    <source>
        <strain evidence="5">V4I22</strain>
    </source>
</reference>
<dbReference type="Proteomes" id="UP001234216">
    <property type="component" value="Unassembled WGS sequence"/>
</dbReference>
<protein>
    <submittedName>
        <fullName evidence="5">CspA family cold shock protein</fullName>
    </submittedName>
</protein>
<dbReference type="GO" id="GO:0005737">
    <property type="term" value="C:cytoplasm"/>
    <property type="evidence" value="ECO:0007669"/>
    <property type="project" value="UniProtKB-SubCell"/>
</dbReference>
<evidence type="ECO:0000256" key="1">
    <source>
        <dbReference type="ARBA" id="ARBA00004496"/>
    </source>
</evidence>
<dbReference type="Gene3D" id="2.40.50.140">
    <property type="entry name" value="Nucleic acid-binding proteins"/>
    <property type="match status" value="1"/>
</dbReference>
<dbReference type="PANTHER" id="PTHR11544">
    <property type="entry name" value="COLD SHOCK DOMAIN CONTAINING PROTEINS"/>
    <property type="match status" value="1"/>
</dbReference>
<evidence type="ECO:0000259" key="4">
    <source>
        <dbReference type="PROSITE" id="PS51857"/>
    </source>
</evidence>
<dbReference type="SUPFAM" id="SSF50249">
    <property type="entry name" value="Nucleic acid-binding proteins"/>
    <property type="match status" value="1"/>
</dbReference>
<dbReference type="PROSITE" id="PS00352">
    <property type="entry name" value="CSD_1"/>
    <property type="match status" value="1"/>
</dbReference>
<organism evidence="5 6">
    <name type="scientific">Streptomyces canus</name>
    <dbReference type="NCBI Taxonomy" id="58343"/>
    <lineage>
        <taxon>Bacteria</taxon>
        <taxon>Bacillati</taxon>
        <taxon>Actinomycetota</taxon>
        <taxon>Actinomycetes</taxon>
        <taxon>Kitasatosporales</taxon>
        <taxon>Streptomycetaceae</taxon>
        <taxon>Streptomyces</taxon>
        <taxon>Streptomyces aurantiacus group</taxon>
    </lineage>
</organism>
<dbReference type="PRINTS" id="PR00050">
    <property type="entry name" value="COLDSHOCK"/>
</dbReference>
<gene>
    <name evidence="5" type="ORF">QFZ22_005064</name>
</gene>
<comment type="caution">
    <text evidence="5">The sequence shown here is derived from an EMBL/GenBank/DDBJ whole genome shotgun (WGS) entry which is preliminary data.</text>
</comment>
<dbReference type="InterPro" id="IPR011129">
    <property type="entry name" value="CSD"/>
</dbReference>
<name>A0AAW8FGD3_9ACTN</name>
<evidence type="ECO:0000256" key="3">
    <source>
        <dbReference type="RuleBase" id="RU000408"/>
    </source>
</evidence>
<evidence type="ECO:0000313" key="6">
    <source>
        <dbReference type="Proteomes" id="UP001234216"/>
    </source>
</evidence>
<keyword evidence="2" id="KW-0963">Cytoplasm</keyword>
<sequence>MKFPGVFPVFRRGVHRGDSGSVQCGSRHCPLGRFNMASGTVKWFNAEKGFGFIEQDGGGADVFAHYSNIATSGFRELQEGQKVTFDVTQGQKGPQAENIVPA</sequence>